<keyword evidence="5" id="KW-0630">Potassium</keyword>
<evidence type="ECO:0000256" key="3">
    <source>
        <dbReference type="ARBA" id="ARBA00022741"/>
    </source>
</evidence>
<dbReference type="Gene3D" id="3.30.1330.100">
    <property type="entry name" value="CofE-like"/>
    <property type="match status" value="1"/>
</dbReference>
<accession>A0A0M0BQ03</accession>
<dbReference type="EMBL" id="LFWU01000126">
    <property type="protein sequence ID" value="KON30356.1"/>
    <property type="molecule type" value="Genomic_DNA"/>
</dbReference>
<name>A0A0M0BQ03_9ARCH</name>
<evidence type="ECO:0000256" key="1">
    <source>
        <dbReference type="ARBA" id="ARBA00022598"/>
    </source>
</evidence>
<evidence type="ECO:0000256" key="2">
    <source>
        <dbReference type="ARBA" id="ARBA00022723"/>
    </source>
</evidence>
<dbReference type="InterPro" id="IPR002847">
    <property type="entry name" value="F420-0_gamma-glut_ligase-dom"/>
</dbReference>
<keyword evidence="4" id="KW-0460">Magnesium</keyword>
<dbReference type="PANTHER" id="PTHR47917">
    <property type="match status" value="1"/>
</dbReference>
<dbReference type="NCBIfam" id="NF009809">
    <property type="entry name" value="PRK13293.1"/>
    <property type="match status" value="1"/>
</dbReference>
<proteinExistence type="predicted"/>
<keyword evidence="7" id="KW-0464">Manganese</keyword>
<evidence type="ECO:0000259" key="8">
    <source>
        <dbReference type="Pfam" id="PF01996"/>
    </source>
</evidence>
<evidence type="ECO:0000313" key="10">
    <source>
        <dbReference type="Proteomes" id="UP000037237"/>
    </source>
</evidence>
<evidence type="ECO:0000256" key="7">
    <source>
        <dbReference type="ARBA" id="ARBA00023211"/>
    </source>
</evidence>
<evidence type="ECO:0000256" key="4">
    <source>
        <dbReference type="ARBA" id="ARBA00022842"/>
    </source>
</evidence>
<dbReference type="AlphaFoldDB" id="A0A0M0BQ03"/>
<dbReference type="InterPro" id="IPR008225">
    <property type="entry name" value="F420-0_g-glutamyl_ligase"/>
</dbReference>
<dbReference type="SUPFAM" id="SSF144010">
    <property type="entry name" value="CofE-like"/>
    <property type="match status" value="1"/>
</dbReference>
<keyword evidence="1 9" id="KW-0436">Ligase</keyword>
<sequence length="252" mass="27395">MNKVEVLPLTGIPIITKGNDLALIICQAAKKQGTPIQNGDIIVITHVIVSRAEGNIIDLKNVTPSTFATNVANSTGKDPRLVEVILRESKNIVRMHKGKLITETNQGLVCANSGVDQSNVPGNSFVAPLPENADQSAQKIRQKIRELTKMDVAIIVSDTHGRPLRHGEINIAVGTSGFEPLRNRRGEKDLFGYKIRVKKTAIADELASAAELVIGQTNEGIPVAIIRGYSYTKSEIANSKQMIRSPEEDLFI</sequence>
<protein>
    <submittedName>
        <fullName evidence="9">Coenzyme F420:L-glutamate ligase</fullName>
    </submittedName>
</protein>
<dbReference type="PANTHER" id="PTHR47917:SF1">
    <property type="entry name" value="COENZYME F420:L-GLUTAMATE LIGASE"/>
    <property type="match status" value="1"/>
</dbReference>
<comment type="caution">
    <text evidence="9">The sequence shown here is derived from an EMBL/GenBank/DDBJ whole genome shotgun (WGS) entry which is preliminary data.</text>
</comment>
<dbReference type="GO" id="GO:0005525">
    <property type="term" value="F:GTP binding"/>
    <property type="evidence" value="ECO:0007669"/>
    <property type="project" value="UniProtKB-KW"/>
</dbReference>
<dbReference type="GO" id="GO:0052618">
    <property type="term" value="F:coenzyme F420-0:L-glutamate ligase activity"/>
    <property type="evidence" value="ECO:0007669"/>
    <property type="project" value="TreeGrafter"/>
</dbReference>
<evidence type="ECO:0000256" key="5">
    <source>
        <dbReference type="ARBA" id="ARBA00022958"/>
    </source>
</evidence>
<dbReference type="GO" id="GO:0046872">
    <property type="term" value="F:metal ion binding"/>
    <property type="evidence" value="ECO:0007669"/>
    <property type="project" value="UniProtKB-KW"/>
</dbReference>
<feature type="domain" description="Coenzyme F420:L-glutamate ligase-like" evidence="8">
    <location>
        <begin position="12"/>
        <end position="228"/>
    </location>
</feature>
<gene>
    <name evidence="9" type="ORF">AC477_05025</name>
</gene>
<dbReference type="Pfam" id="PF01996">
    <property type="entry name" value="F420_ligase"/>
    <property type="match status" value="1"/>
</dbReference>
<organism evidence="9 10">
    <name type="scientific">miscellaneous Crenarchaeota group-1 archaeon SG8-32-1</name>
    <dbReference type="NCBI Taxonomy" id="1685124"/>
    <lineage>
        <taxon>Archaea</taxon>
        <taxon>Candidatus Bathyarchaeota</taxon>
        <taxon>MCG-1</taxon>
    </lineage>
</organism>
<keyword evidence="2" id="KW-0479">Metal-binding</keyword>
<keyword evidence="6" id="KW-0342">GTP-binding</keyword>
<dbReference type="NCBIfam" id="TIGR01916">
    <property type="entry name" value="F420_cofE"/>
    <property type="match status" value="1"/>
</dbReference>
<keyword evidence="3" id="KW-0547">Nucleotide-binding</keyword>
<evidence type="ECO:0000313" key="9">
    <source>
        <dbReference type="EMBL" id="KON30356.1"/>
    </source>
</evidence>
<dbReference type="Gene3D" id="3.90.1660.10">
    <property type="entry name" value="CofE-like domain"/>
    <property type="match status" value="1"/>
</dbReference>
<dbReference type="Proteomes" id="UP000037237">
    <property type="component" value="Unassembled WGS sequence"/>
</dbReference>
<reference evidence="9 10" key="1">
    <citation type="submission" date="2015-06" db="EMBL/GenBank/DDBJ databases">
        <title>New insights into the roles of widespread benthic archaea in carbon and nitrogen cycling.</title>
        <authorList>
            <person name="Lazar C.S."/>
            <person name="Baker B.J."/>
            <person name="Seitz K.W."/>
            <person name="Hyde A.S."/>
            <person name="Dick G.J."/>
            <person name="Hinrichs K.-U."/>
            <person name="Teske A.P."/>
        </authorList>
    </citation>
    <scope>NUCLEOTIDE SEQUENCE [LARGE SCALE GENOMIC DNA]</scope>
    <source>
        <strain evidence="9">SG8-32-1</strain>
    </source>
</reference>
<evidence type="ECO:0000256" key="6">
    <source>
        <dbReference type="ARBA" id="ARBA00023134"/>
    </source>
</evidence>